<gene>
    <name evidence="1" type="ORF">GMARGA_LOCUS5670</name>
</gene>
<keyword evidence="2" id="KW-1185">Reference proteome</keyword>
<organism evidence="1 2">
    <name type="scientific">Gigaspora margarita</name>
    <dbReference type="NCBI Taxonomy" id="4874"/>
    <lineage>
        <taxon>Eukaryota</taxon>
        <taxon>Fungi</taxon>
        <taxon>Fungi incertae sedis</taxon>
        <taxon>Mucoromycota</taxon>
        <taxon>Glomeromycotina</taxon>
        <taxon>Glomeromycetes</taxon>
        <taxon>Diversisporales</taxon>
        <taxon>Gigasporaceae</taxon>
        <taxon>Gigaspora</taxon>
    </lineage>
</organism>
<reference evidence="1 2" key="1">
    <citation type="submission" date="2021-06" db="EMBL/GenBank/DDBJ databases">
        <authorList>
            <person name="Kallberg Y."/>
            <person name="Tangrot J."/>
            <person name="Rosling A."/>
        </authorList>
    </citation>
    <scope>NUCLEOTIDE SEQUENCE [LARGE SCALE GENOMIC DNA]</scope>
    <source>
        <strain evidence="1 2">120-4 pot B 10/14</strain>
    </source>
</reference>
<protein>
    <submittedName>
        <fullName evidence="1">45129_t:CDS:1</fullName>
    </submittedName>
</protein>
<name>A0ABN7UE95_GIGMA</name>
<evidence type="ECO:0000313" key="2">
    <source>
        <dbReference type="Proteomes" id="UP000789901"/>
    </source>
</evidence>
<sequence>MVVKKKDAEFEKHLQKIEDPNYQREINRALPPQATPLQITKYQLCKKILGYKLTNNLTREQVAEKIDLSKAETEDILFCEIEKFTLDRLTDYASKLFAPCEIEVVIRENKNLHAQV</sequence>
<proteinExistence type="predicted"/>
<dbReference type="Proteomes" id="UP000789901">
    <property type="component" value="Unassembled WGS sequence"/>
</dbReference>
<accession>A0ABN7UE95</accession>
<dbReference type="EMBL" id="CAJVQB010002443">
    <property type="protein sequence ID" value="CAG8574961.1"/>
    <property type="molecule type" value="Genomic_DNA"/>
</dbReference>
<evidence type="ECO:0000313" key="1">
    <source>
        <dbReference type="EMBL" id="CAG8574961.1"/>
    </source>
</evidence>
<dbReference type="Gene3D" id="1.10.260.40">
    <property type="entry name" value="lambda repressor-like DNA-binding domains"/>
    <property type="match status" value="1"/>
</dbReference>
<dbReference type="InterPro" id="IPR010982">
    <property type="entry name" value="Lambda_DNA-bd_dom_sf"/>
</dbReference>
<comment type="caution">
    <text evidence="1">The sequence shown here is derived from an EMBL/GenBank/DDBJ whole genome shotgun (WGS) entry which is preliminary data.</text>
</comment>